<dbReference type="Pfam" id="PF00141">
    <property type="entry name" value="peroxidase"/>
    <property type="match status" value="1"/>
</dbReference>
<evidence type="ECO:0000256" key="3">
    <source>
        <dbReference type="ARBA" id="ARBA00023002"/>
    </source>
</evidence>
<reference evidence="7" key="1">
    <citation type="submission" date="2020-10" db="EMBL/GenBank/DDBJ databases">
        <title>Genome Sequence of Monilinia vaccinii-corymbosi Sheds Light on Mummy Berry Disease Infection of Blueberry and Mating Type.</title>
        <authorList>
            <person name="Yow A.G."/>
            <person name="Zhang Y."/>
            <person name="Bansal K."/>
            <person name="Eacker S.M."/>
            <person name="Sullivan S."/>
            <person name="Liachko I."/>
            <person name="Cubeta M.A."/>
            <person name="Rollins J.A."/>
            <person name="Ashrafi H."/>
        </authorList>
    </citation>
    <scope>NUCLEOTIDE SEQUENCE</scope>
    <source>
        <strain evidence="7">RL-1</strain>
    </source>
</reference>
<keyword evidence="2" id="KW-0479">Metal-binding</keyword>
<evidence type="ECO:0000256" key="2">
    <source>
        <dbReference type="ARBA" id="ARBA00022617"/>
    </source>
</evidence>
<evidence type="ECO:0000256" key="4">
    <source>
        <dbReference type="RuleBase" id="RU004241"/>
    </source>
</evidence>
<dbReference type="GO" id="GO:0042744">
    <property type="term" value="P:hydrogen peroxide catabolic process"/>
    <property type="evidence" value="ECO:0007669"/>
    <property type="project" value="TreeGrafter"/>
</dbReference>
<dbReference type="AlphaFoldDB" id="A0A8A3PBG2"/>
<evidence type="ECO:0000256" key="1">
    <source>
        <dbReference type="ARBA" id="ARBA00022559"/>
    </source>
</evidence>
<dbReference type="EC" id="1.11.1.-" evidence="5"/>
<evidence type="ECO:0000313" key="8">
    <source>
        <dbReference type="Proteomes" id="UP000672032"/>
    </source>
</evidence>
<dbReference type="GO" id="GO:0004601">
    <property type="term" value="F:peroxidase activity"/>
    <property type="evidence" value="ECO:0007669"/>
    <property type="project" value="UniProtKB-KW"/>
</dbReference>
<dbReference type="GO" id="GO:0000302">
    <property type="term" value="P:response to reactive oxygen species"/>
    <property type="evidence" value="ECO:0007669"/>
    <property type="project" value="TreeGrafter"/>
</dbReference>
<accession>A0A8A3PBG2</accession>
<dbReference type="PANTHER" id="PTHR31356">
    <property type="entry name" value="THYLAKOID LUMENAL 29 KDA PROTEIN, CHLOROPLASTIC-RELATED"/>
    <property type="match status" value="1"/>
</dbReference>
<proteinExistence type="inferred from homology"/>
<keyword evidence="8" id="KW-1185">Reference proteome</keyword>
<keyword evidence="2" id="KW-0408">Iron</keyword>
<evidence type="ECO:0000313" key="7">
    <source>
        <dbReference type="EMBL" id="QSZ32433.1"/>
    </source>
</evidence>
<comment type="similarity">
    <text evidence="4">Belongs to the peroxidase family.</text>
</comment>
<dbReference type="GO" id="GO:0034599">
    <property type="term" value="P:cellular response to oxidative stress"/>
    <property type="evidence" value="ECO:0007669"/>
    <property type="project" value="InterPro"/>
</dbReference>
<dbReference type="EMBL" id="CP063407">
    <property type="protein sequence ID" value="QSZ32433.1"/>
    <property type="molecule type" value="Genomic_DNA"/>
</dbReference>
<dbReference type="Proteomes" id="UP000672032">
    <property type="component" value="Chromosome 3"/>
</dbReference>
<dbReference type="InterPro" id="IPR044831">
    <property type="entry name" value="Ccp1-like"/>
</dbReference>
<name>A0A8A3PBG2_9HELO</name>
<dbReference type="OrthoDB" id="5985073at2759"/>
<sequence length="290" mass="31255">MTRMPLEPFAAADAAFFYLIAQTSELEHILVDIHGAYASGFANAITPCSNYSSGGPIYGREIAARVLRAASNDVVTARVVEGVGGIDARIGSEMSREEDFGNAFNDSFAFLMPFVNARVSVADLTALSVSMNVRNYVRPQISLRGGRIDATEPGPEGVPAPETALELTLEYFVSAGFNQVDSIGLTACGCTMVSVHHSFSNRGGKRTVNPNNNSPGRIDFDATADVFDSEVVHEYVDEPSSQGRPLIISFNKSSRSDLRSYESDGDVSMRRFYNEGDGFLDSCVSHALHG</sequence>
<organism evidence="7 8">
    <name type="scientific">Monilinia vaccinii-corymbosi</name>
    <dbReference type="NCBI Taxonomy" id="61207"/>
    <lineage>
        <taxon>Eukaryota</taxon>
        <taxon>Fungi</taxon>
        <taxon>Dikarya</taxon>
        <taxon>Ascomycota</taxon>
        <taxon>Pezizomycotina</taxon>
        <taxon>Leotiomycetes</taxon>
        <taxon>Helotiales</taxon>
        <taxon>Sclerotiniaceae</taxon>
        <taxon>Monilinia</taxon>
    </lineage>
</organism>
<gene>
    <name evidence="7" type="ORF">DSL72_002007</name>
</gene>
<dbReference type="GO" id="GO:0046872">
    <property type="term" value="F:metal ion binding"/>
    <property type="evidence" value="ECO:0007669"/>
    <property type="project" value="UniProtKB-UniRule"/>
</dbReference>
<feature type="domain" description="Plant heme peroxidase family profile" evidence="6">
    <location>
        <begin position="62"/>
        <end position="235"/>
    </location>
</feature>
<keyword evidence="1 5" id="KW-0575">Peroxidase</keyword>
<keyword evidence="2" id="KW-0349">Heme</keyword>
<protein>
    <recommendedName>
        <fullName evidence="5">Peroxidase</fullName>
        <ecNumber evidence="5">1.11.1.-</ecNumber>
    </recommendedName>
</protein>
<evidence type="ECO:0000256" key="5">
    <source>
        <dbReference type="RuleBase" id="RU363051"/>
    </source>
</evidence>
<dbReference type="InterPro" id="IPR002016">
    <property type="entry name" value="Haem_peroxidase"/>
</dbReference>
<dbReference type="Gene3D" id="1.10.520.10">
    <property type="match status" value="1"/>
</dbReference>
<dbReference type="GO" id="GO:0020037">
    <property type="term" value="F:heme binding"/>
    <property type="evidence" value="ECO:0007669"/>
    <property type="project" value="UniProtKB-UniRule"/>
</dbReference>
<dbReference type="SUPFAM" id="SSF48113">
    <property type="entry name" value="Heme-dependent peroxidases"/>
    <property type="match status" value="1"/>
</dbReference>
<evidence type="ECO:0000259" key="6">
    <source>
        <dbReference type="Pfam" id="PF00141"/>
    </source>
</evidence>
<dbReference type="InterPro" id="IPR010255">
    <property type="entry name" value="Haem_peroxidase_sf"/>
</dbReference>
<keyword evidence="3 5" id="KW-0560">Oxidoreductase</keyword>
<dbReference type="PANTHER" id="PTHR31356:SF53">
    <property type="entry name" value="HEME PEROXIDASE"/>
    <property type="match status" value="1"/>
</dbReference>